<feature type="compositionally biased region" description="Basic and acidic residues" evidence="3">
    <location>
        <begin position="598"/>
        <end position="610"/>
    </location>
</feature>
<dbReference type="AlphaFoldDB" id="A0A8J2L5X2"/>
<dbReference type="PANTHER" id="PTHR21694">
    <property type="entry name" value="COILED-COIL DOMAIN-CONTAINING PROTEIN 63"/>
    <property type="match status" value="1"/>
</dbReference>
<feature type="domain" description="ODAD1 central coiled coil region" evidence="4">
    <location>
        <begin position="143"/>
        <end position="423"/>
    </location>
</feature>
<keyword evidence="1 2" id="KW-0175">Coiled coil</keyword>
<evidence type="ECO:0000256" key="2">
    <source>
        <dbReference type="SAM" id="Coils"/>
    </source>
</evidence>
<reference evidence="5" key="1">
    <citation type="submission" date="2021-06" db="EMBL/GenBank/DDBJ databases">
        <authorList>
            <person name="Hodson N. C."/>
            <person name="Mongue J. A."/>
            <person name="Jaron S. K."/>
        </authorList>
    </citation>
    <scope>NUCLEOTIDE SEQUENCE</scope>
</reference>
<evidence type="ECO:0000313" key="6">
    <source>
        <dbReference type="Proteomes" id="UP000708208"/>
    </source>
</evidence>
<accession>A0A8J2L5X2</accession>
<evidence type="ECO:0000256" key="3">
    <source>
        <dbReference type="SAM" id="MobiDB-lite"/>
    </source>
</evidence>
<dbReference type="EMBL" id="CAJVCH010541392">
    <property type="protein sequence ID" value="CAG7826866.1"/>
    <property type="molecule type" value="Genomic_DNA"/>
</dbReference>
<dbReference type="InterPro" id="IPR051876">
    <property type="entry name" value="ODA-DC/CCD"/>
</dbReference>
<feature type="compositionally biased region" description="Acidic residues" evidence="3">
    <location>
        <begin position="673"/>
        <end position="682"/>
    </location>
</feature>
<feature type="region of interest" description="Disordered" evidence="3">
    <location>
        <begin position="552"/>
        <end position="682"/>
    </location>
</feature>
<dbReference type="Proteomes" id="UP000708208">
    <property type="component" value="Unassembled WGS sequence"/>
</dbReference>
<dbReference type="OrthoDB" id="6766775at2759"/>
<organism evidence="5 6">
    <name type="scientific">Allacma fusca</name>
    <dbReference type="NCBI Taxonomy" id="39272"/>
    <lineage>
        <taxon>Eukaryota</taxon>
        <taxon>Metazoa</taxon>
        <taxon>Ecdysozoa</taxon>
        <taxon>Arthropoda</taxon>
        <taxon>Hexapoda</taxon>
        <taxon>Collembola</taxon>
        <taxon>Symphypleona</taxon>
        <taxon>Sminthuridae</taxon>
        <taxon>Allacma</taxon>
    </lineage>
</organism>
<feature type="compositionally biased region" description="Acidic residues" evidence="3">
    <location>
        <begin position="650"/>
        <end position="663"/>
    </location>
</feature>
<sequence length="682" mass="77648">MAKKAADSESEVNFEILARKELAQLQRQYRVMETDRQTYIQGKGRNANRQGKMLEYLRNEREDLIVDISNALSIANVRKDKESENIIVGILQAYFRCVEEIQAQLEEITEMEAQVDKTTKHVIAQRLKAQAVFGRSMTVAQSRKRLRILENRKYHATTLFDSKVTENGLLRADINLSLMERGRFHERYRKLKKQIAAVKHKMLIVVDNALTTYEGREEAVMKIHMLRERNDKESQQHVLEIKEYQRVFHHDQKLRAFMEVKNRVREVVERSEDRKCRITLEKEKQLDDLIRQYKKSFAQLLNLAQTKDVETLLNQYLTQEQSNFTSFKYITDLNNEACVLEDAIRKLKHEIEEAAQKAKKTRKEQDKSLRSLNKEFEKSHNKLGDLLVAWDDTEDHMNKIIHGVDVIFDLAGCQNAPVIQLLGNRSGILPRNLCLCLKVLEHRILELQHNKGLLEVKKAIIVDRMQLPVKQGLWSPGKKPPPTGGPFKPKVILTGQLAGDVDDDDEESEKQLSMRPMTYQEIKEFYKSKMLETQPAPLATDLDEAASNLQLESVTSIPTKPKFGPPIKPIPDSERKKGESTPPPSDITGASEQPATSKSDDVSKDPRDTEYETDDTEATPVTVDAGGESEFEDSKGAEEKAADTGATDGDATDAEATDIETIDADQQGSDAEQTGEVESFEE</sequence>
<protein>
    <recommendedName>
        <fullName evidence="4">ODAD1 central coiled coil region domain-containing protein</fullName>
    </recommendedName>
</protein>
<dbReference type="InterPro" id="IPR049258">
    <property type="entry name" value="ODAD1_CC"/>
</dbReference>
<proteinExistence type="predicted"/>
<comment type="caution">
    <text evidence="5">The sequence shown here is derived from an EMBL/GenBank/DDBJ whole genome shotgun (WGS) entry which is preliminary data.</text>
</comment>
<name>A0A8J2L5X2_9HEXA</name>
<evidence type="ECO:0000259" key="4">
    <source>
        <dbReference type="Pfam" id="PF21773"/>
    </source>
</evidence>
<feature type="compositionally biased region" description="Polar residues" evidence="3">
    <location>
        <begin position="588"/>
        <end position="597"/>
    </location>
</feature>
<gene>
    <name evidence="5" type="ORF">AFUS01_LOCUS36898</name>
</gene>
<dbReference type="Pfam" id="PF21773">
    <property type="entry name" value="ODAD1_CC"/>
    <property type="match status" value="1"/>
</dbReference>
<feature type="compositionally biased region" description="Basic and acidic residues" evidence="3">
    <location>
        <begin position="632"/>
        <end position="642"/>
    </location>
</feature>
<evidence type="ECO:0000256" key="1">
    <source>
        <dbReference type="ARBA" id="ARBA00023054"/>
    </source>
</evidence>
<feature type="coiled-coil region" evidence="2">
    <location>
        <begin position="340"/>
        <end position="375"/>
    </location>
</feature>
<keyword evidence="6" id="KW-1185">Reference proteome</keyword>
<evidence type="ECO:0000313" key="5">
    <source>
        <dbReference type="EMBL" id="CAG7826866.1"/>
    </source>
</evidence>
<dbReference type="PANTHER" id="PTHR21694:SF18">
    <property type="entry name" value="COILED-COIL DOMAIN-CONTAINING PROTEIN 63"/>
    <property type="match status" value="1"/>
</dbReference>